<evidence type="ECO:0000259" key="6">
    <source>
        <dbReference type="Pfam" id="PF00460"/>
    </source>
</evidence>
<evidence type="ECO:0000256" key="5">
    <source>
        <dbReference type="RuleBase" id="RU362116"/>
    </source>
</evidence>
<dbReference type="InterPro" id="IPR001444">
    <property type="entry name" value="Flag_bb_rod_N"/>
</dbReference>
<keyword evidence="11" id="KW-1185">Reference proteome</keyword>
<evidence type="ECO:0000256" key="2">
    <source>
        <dbReference type="ARBA" id="ARBA00009677"/>
    </source>
</evidence>
<comment type="similarity">
    <text evidence="2 5">Belongs to the flagella basal body rod proteins family.</text>
</comment>
<dbReference type="Gene3D" id="2.60.98.20">
    <property type="entry name" value="Flagellar hook protein FlgE"/>
    <property type="match status" value="1"/>
</dbReference>
<dbReference type="Pfam" id="PF07559">
    <property type="entry name" value="FlgE_D2"/>
    <property type="match status" value="1"/>
</dbReference>
<dbReference type="GO" id="GO:0005829">
    <property type="term" value="C:cytosol"/>
    <property type="evidence" value="ECO:0007669"/>
    <property type="project" value="TreeGrafter"/>
</dbReference>
<evidence type="ECO:0000259" key="8">
    <source>
        <dbReference type="Pfam" id="PF07559"/>
    </source>
</evidence>
<evidence type="ECO:0000256" key="4">
    <source>
        <dbReference type="ARBA" id="ARBA00023143"/>
    </source>
</evidence>
<keyword evidence="10" id="KW-0966">Cell projection</keyword>
<dbReference type="Pfam" id="PF00460">
    <property type="entry name" value="Flg_bb_rod"/>
    <property type="match status" value="1"/>
</dbReference>
<dbReference type="PANTHER" id="PTHR30435:SF1">
    <property type="entry name" value="FLAGELLAR HOOK PROTEIN FLGE"/>
    <property type="match status" value="1"/>
</dbReference>
<evidence type="ECO:0000259" key="7">
    <source>
        <dbReference type="Pfam" id="PF06429"/>
    </source>
</evidence>
<comment type="subcellular location">
    <subcellularLocation>
        <location evidence="1 5">Bacterial flagellum basal body</location>
    </subcellularLocation>
</comment>
<protein>
    <recommendedName>
        <fullName evidence="3 5">Flagellar hook protein FlgE</fullName>
    </recommendedName>
</protein>
<evidence type="ECO:0000256" key="1">
    <source>
        <dbReference type="ARBA" id="ARBA00004117"/>
    </source>
</evidence>
<dbReference type="STRING" id="688269.Theth_1796"/>
<dbReference type="PANTHER" id="PTHR30435">
    <property type="entry name" value="FLAGELLAR PROTEIN"/>
    <property type="match status" value="1"/>
</dbReference>
<dbReference type="GO" id="GO:0009424">
    <property type="term" value="C:bacterial-type flagellum hook"/>
    <property type="evidence" value="ECO:0007669"/>
    <property type="project" value="TreeGrafter"/>
</dbReference>
<dbReference type="InterPro" id="IPR037058">
    <property type="entry name" value="Falgellar_hook_FlgE_sf"/>
</dbReference>
<dbReference type="InterPro" id="IPR037925">
    <property type="entry name" value="FlgE/F/G-like"/>
</dbReference>
<keyword evidence="10" id="KW-0969">Cilium</keyword>
<dbReference type="AlphaFoldDB" id="F7YW66"/>
<dbReference type="EMBL" id="CP002351">
    <property type="protein sequence ID" value="AEH51838.1"/>
    <property type="molecule type" value="Genomic_DNA"/>
</dbReference>
<evidence type="ECO:0000256" key="3">
    <source>
        <dbReference type="ARBA" id="ARBA00019015"/>
    </source>
</evidence>
<dbReference type="HOGENOM" id="CLU_013687_2_1_0"/>
<name>F7YW66_9THEM</name>
<keyword evidence="10" id="KW-0282">Flagellum</keyword>
<dbReference type="InterPro" id="IPR053967">
    <property type="entry name" value="LlgE_F_G-like_D1"/>
</dbReference>
<dbReference type="NCBIfam" id="TIGR03506">
    <property type="entry name" value="FlgEFG_subfam"/>
    <property type="match status" value="2"/>
</dbReference>
<dbReference type="InterPro" id="IPR011491">
    <property type="entry name" value="FlgE_D2"/>
</dbReference>
<dbReference type="Proteomes" id="UP000006804">
    <property type="component" value="Chromosome"/>
</dbReference>
<dbReference type="OrthoDB" id="9804559at2"/>
<feature type="domain" description="Flagellar hook protein FlgE D2" evidence="8">
    <location>
        <begin position="359"/>
        <end position="502"/>
    </location>
</feature>
<dbReference type="SUPFAM" id="SSF117143">
    <property type="entry name" value="Flagellar hook protein flgE"/>
    <property type="match status" value="2"/>
</dbReference>
<feature type="domain" description="Flagellar hook protein FlgE/F/G-like D1" evidence="9">
    <location>
        <begin position="95"/>
        <end position="159"/>
    </location>
</feature>
<dbReference type="KEGG" id="tta:Theth_1796"/>
<accession>F7YW66</accession>
<feature type="domain" description="Flagellar basal-body/hook protein C-terminal" evidence="7">
    <location>
        <begin position="577"/>
        <end position="618"/>
    </location>
</feature>
<dbReference type="PATRIC" id="fig|688269.3.peg.1850"/>
<organism evidence="10 11">
    <name type="scientific">Pseudothermotoga thermarum DSM 5069</name>
    <dbReference type="NCBI Taxonomy" id="688269"/>
    <lineage>
        <taxon>Bacteria</taxon>
        <taxon>Thermotogati</taxon>
        <taxon>Thermotogota</taxon>
        <taxon>Thermotogae</taxon>
        <taxon>Thermotogales</taxon>
        <taxon>Thermotogaceae</taxon>
        <taxon>Pseudothermotoga</taxon>
    </lineage>
</organism>
<comment type="function">
    <text evidence="5">A flexible structure which links the flagellar filament to the drive apparatus in the basal body.</text>
</comment>
<dbReference type="eggNOG" id="COG1749">
    <property type="taxonomic scope" value="Bacteria"/>
</dbReference>
<dbReference type="InterPro" id="IPR010930">
    <property type="entry name" value="Flg_bb/hook_C_dom"/>
</dbReference>
<evidence type="ECO:0000313" key="10">
    <source>
        <dbReference type="EMBL" id="AEH51838.1"/>
    </source>
</evidence>
<dbReference type="InterPro" id="IPR020013">
    <property type="entry name" value="Flagellar_FlgE/F/G"/>
</dbReference>
<keyword evidence="4 5" id="KW-0975">Bacterial flagellum</keyword>
<dbReference type="RefSeq" id="WP_013933046.1">
    <property type="nucleotide sequence ID" value="NC_015707.1"/>
</dbReference>
<reference evidence="10 11" key="1">
    <citation type="submission" date="2010-11" db="EMBL/GenBank/DDBJ databases">
        <title>The complete genome of Thermotoga thermarum DSM 5069.</title>
        <authorList>
            <consortium name="US DOE Joint Genome Institute (JGI-PGF)"/>
            <person name="Lucas S."/>
            <person name="Copeland A."/>
            <person name="Lapidus A."/>
            <person name="Bruce D."/>
            <person name="Goodwin L."/>
            <person name="Pitluck S."/>
            <person name="Kyrpides N."/>
            <person name="Mavromatis K."/>
            <person name="Ivanova N."/>
            <person name="Zeytun A."/>
            <person name="Brettin T."/>
            <person name="Detter J.C."/>
            <person name="Tapia R."/>
            <person name="Han C."/>
            <person name="Land M."/>
            <person name="Hauser L."/>
            <person name="Markowitz V."/>
            <person name="Cheng J.-F."/>
            <person name="Hugenholtz P."/>
            <person name="Woyke T."/>
            <person name="Wu D."/>
            <person name="Spring S."/>
            <person name="Schroeder M."/>
            <person name="Brambilla E."/>
            <person name="Klenk H.-P."/>
            <person name="Eisen J.A."/>
        </authorList>
    </citation>
    <scope>NUCLEOTIDE SEQUENCE [LARGE SCALE GENOMIC DNA]</scope>
    <source>
        <strain evidence="10 11">DSM 5069</strain>
    </source>
</reference>
<dbReference type="GO" id="GO:0009425">
    <property type="term" value="C:bacterial-type flagellum basal body"/>
    <property type="evidence" value="ECO:0007669"/>
    <property type="project" value="UniProtKB-SubCell"/>
</dbReference>
<gene>
    <name evidence="10" type="ORF">Theth_1796</name>
</gene>
<dbReference type="GO" id="GO:0071978">
    <property type="term" value="P:bacterial-type flagellum-dependent swarming motility"/>
    <property type="evidence" value="ECO:0007669"/>
    <property type="project" value="TreeGrafter"/>
</dbReference>
<dbReference type="Pfam" id="PF22692">
    <property type="entry name" value="LlgE_F_G_D1"/>
    <property type="match status" value="1"/>
</dbReference>
<evidence type="ECO:0000313" key="11">
    <source>
        <dbReference type="Proteomes" id="UP000006804"/>
    </source>
</evidence>
<feature type="domain" description="Flagellar basal body rod protein N-terminal" evidence="6">
    <location>
        <begin position="8"/>
        <end position="35"/>
    </location>
</feature>
<evidence type="ECO:0000259" key="9">
    <source>
        <dbReference type="Pfam" id="PF22692"/>
    </source>
</evidence>
<sequence precursor="true">MMRSMFSGVSGMRNFQYALDVVSNNISNVNTVGFKGSRVTFQTALSQTLKAARSPQNNVGGTNPIQIGLGSQLATVDKIMTQGSFENTGRTLDLAIQGDGFFVISNGTQYFYTRSGAFDVDTNGTLIHSSTGLKVQGWRAVQDPTTGKRYVDTNQPIGDIVIGAGLTMPARATTAAALAGNLQSNVGPLPFSMTVTDSSTNTNYTVRFTFEKTSADFVRQNGPFGSTQSYTWELRNEQNQLTEVGFIEFNEFGRVVRSGTAFKVTPASAGQIDEGDFTSSFEDGNYYVIIKNSDGEIIYEGLTTVTGGNFTISDPDILNTEEYFVIFGNESAGDEITIAGDATISIPTAGEPRFYESDNPSNMTVLQYQSPKYITSVQVYDSLGNPYTLYLELTRIGQFGDMKNAWLWRAYTASGEPITYIDASNNTGYVGGIINFNESGRLQSLYGVKWDGSNLTLGNVELRTIQFNANHMGDSVVTINLDFTALTQFAGSSSASFVYQNGNPLGYLQSFAINENGEIIGTFSNGLTDILGQVALAIFNNPAGLTEVGNSLYTVSANSGLHLIGAAGTGGRGTLIPGALEMSNVDLAEEFARMIIAQRGFQANARVITTADTILGEVVALRR</sequence>
<dbReference type="Pfam" id="PF06429">
    <property type="entry name" value="Flg_bbr_C"/>
    <property type="match status" value="1"/>
</dbReference>
<proteinExistence type="inferred from homology"/>